<dbReference type="GO" id="GO:0004040">
    <property type="term" value="F:amidase activity"/>
    <property type="evidence" value="ECO:0007669"/>
    <property type="project" value="UniProtKB-EC"/>
</dbReference>
<evidence type="ECO:0000256" key="3">
    <source>
        <dbReference type="ARBA" id="ARBA00012922"/>
    </source>
</evidence>
<organism evidence="8 9">
    <name type="scientific">Saxophila tyrrhenica</name>
    <dbReference type="NCBI Taxonomy" id="1690608"/>
    <lineage>
        <taxon>Eukaryota</taxon>
        <taxon>Fungi</taxon>
        <taxon>Dikarya</taxon>
        <taxon>Ascomycota</taxon>
        <taxon>Pezizomycotina</taxon>
        <taxon>Dothideomycetes</taxon>
        <taxon>Dothideomycetidae</taxon>
        <taxon>Mycosphaerellales</taxon>
        <taxon>Extremaceae</taxon>
        <taxon>Saxophila</taxon>
    </lineage>
</organism>
<dbReference type="PROSITE" id="PS00571">
    <property type="entry name" value="AMIDASES"/>
    <property type="match status" value="1"/>
</dbReference>
<dbReference type="InterPro" id="IPR023631">
    <property type="entry name" value="Amidase_dom"/>
</dbReference>
<dbReference type="Proteomes" id="UP001337655">
    <property type="component" value="Unassembled WGS sequence"/>
</dbReference>
<evidence type="ECO:0000256" key="2">
    <source>
        <dbReference type="ARBA" id="ARBA00009199"/>
    </source>
</evidence>
<dbReference type="PANTHER" id="PTHR46072:SF4">
    <property type="entry name" value="AMIDASE C550.07-RELATED"/>
    <property type="match status" value="1"/>
</dbReference>
<comment type="similarity">
    <text evidence="2">Belongs to the amidase family.</text>
</comment>
<evidence type="ECO:0000256" key="6">
    <source>
        <dbReference type="PIRSR" id="PIRSR001221-2"/>
    </source>
</evidence>
<protein>
    <recommendedName>
        <fullName evidence="3">amidase</fullName>
        <ecNumber evidence="3">3.5.1.4</ecNumber>
    </recommendedName>
</protein>
<dbReference type="AlphaFoldDB" id="A0AAV9PDQ5"/>
<feature type="active site" description="Acyl-ester intermediate" evidence="5">
    <location>
        <position position="230"/>
    </location>
</feature>
<dbReference type="InterPro" id="IPR036928">
    <property type="entry name" value="AS_sf"/>
</dbReference>
<evidence type="ECO:0000256" key="5">
    <source>
        <dbReference type="PIRSR" id="PIRSR001221-1"/>
    </source>
</evidence>
<feature type="binding site" evidence="6">
    <location>
        <position position="180"/>
    </location>
    <ligand>
        <name>substrate</name>
    </ligand>
</feature>
<feature type="domain" description="Amidase" evidence="7">
    <location>
        <begin position="76"/>
        <end position="554"/>
    </location>
</feature>
<feature type="active site" description="Charge relay system" evidence="5">
    <location>
        <position position="206"/>
    </location>
</feature>
<dbReference type="EC" id="3.5.1.4" evidence="3"/>
<keyword evidence="9" id="KW-1185">Reference proteome</keyword>
<reference evidence="8 9" key="1">
    <citation type="submission" date="2023-08" db="EMBL/GenBank/DDBJ databases">
        <title>Black Yeasts Isolated from many extreme environments.</title>
        <authorList>
            <person name="Coleine C."/>
            <person name="Stajich J.E."/>
            <person name="Selbmann L."/>
        </authorList>
    </citation>
    <scope>NUCLEOTIDE SEQUENCE [LARGE SCALE GENOMIC DNA]</scope>
    <source>
        <strain evidence="8 9">CCFEE 5935</strain>
    </source>
</reference>
<comment type="catalytic activity">
    <reaction evidence="1">
        <text>a monocarboxylic acid amide + H2O = a monocarboxylate + NH4(+)</text>
        <dbReference type="Rhea" id="RHEA:12020"/>
        <dbReference type="ChEBI" id="CHEBI:15377"/>
        <dbReference type="ChEBI" id="CHEBI:28938"/>
        <dbReference type="ChEBI" id="CHEBI:35757"/>
        <dbReference type="ChEBI" id="CHEBI:83628"/>
        <dbReference type="EC" id="3.5.1.4"/>
    </reaction>
</comment>
<dbReference type="GeneID" id="89924831"/>
<comment type="caution">
    <text evidence="8">The sequence shown here is derived from an EMBL/GenBank/DDBJ whole genome shotgun (WGS) entry which is preliminary data.</text>
</comment>
<dbReference type="InterPro" id="IPR020556">
    <property type="entry name" value="Amidase_CS"/>
</dbReference>
<sequence>MASKDWQTIAQGMQDHRARTIAAVEPAVPDVPDDLPLNVTQIPKKLLPEETIAITELTAEQLLPQLASGRLTATQVTKAFLQRAGLASKLVNCCTELLPERALERAKYLDDYFSEHKTPVGPLHGLLISVKEHIGMKGLDLNAGFVSWVGRIAPDDAVILKFLWKAGCVFYVRTTQPQTLMHLETSNNIYGVTVNPYNTKLTSGGSSGGEGALLGLRGSCLGIGSDIGGSIRSPAANNGLFGLRPTSFRLPFAGWMATMMGEEQVIPVIGPLSTSLEGIQIFMKTVLDQEPSKIDPSLVPMPWKTESQLRHKDGKRKLRVGVLSDDGIVKPHPPILRGINTLVEKLKTHPDIEVVDFPPYKPDEAWRIIASLYFGDGASEEKEAIAASGEPWRPMSDFIIKKNPFVKELTVPEVWDLTIEREAYKAAFARHWNSVGTGLPGPDEKDSSTFAGPLSEESEEKLVDVVLCPVGPSCAPLLETARYWGYTAQWNLVDYPCLVFPTGLQCSEVDKVDSDYHPRNEKDKYNHELYEPKSYTDAPISLQLVGRRYHDEKVIEAYEMIAEAAGLPFS</sequence>
<feature type="binding site" evidence="6">
    <location>
        <position position="206"/>
    </location>
    <ligand>
        <name>substrate</name>
    </ligand>
</feature>
<evidence type="ECO:0000313" key="9">
    <source>
        <dbReference type="Proteomes" id="UP001337655"/>
    </source>
</evidence>
<evidence type="ECO:0000259" key="7">
    <source>
        <dbReference type="Pfam" id="PF01425"/>
    </source>
</evidence>
<dbReference type="EMBL" id="JAVRRT010000005">
    <property type="protein sequence ID" value="KAK5171848.1"/>
    <property type="molecule type" value="Genomic_DNA"/>
</dbReference>
<evidence type="ECO:0000313" key="8">
    <source>
        <dbReference type="EMBL" id="KAK5171848.1"/>
    </source>
</evidence>
<accession>A0AAV9PDQ5</accession>
<proteinExistence type="inferred from homology"/>
<dbReference type="SUPFAM" id="SSF75304">
    <property type="entry name" value="Amidase signature (AS) enzymes"/>
    <property type="match status" value="1"/>
</dbReference>
<feature type="active site" description="Charge relay system" evidence="5">
    <location>
        <position position="131"/>
    </location>
</feature>
<name>A0AAV9PDQ5_9PEZI</name>
<evidence type="ECO:0000256" key="4">
    <source>
        <dbReference type="ARBA" id="ARBA00022801"/>
    </source>
</evidence>
<dbReference type="PIRSF" id="PIRSF001221">
    <property type="entry name" value="Amidase_fungi"/>
    <property type="match status" value="1"/>
</dbReference>
<evidence type="ECO:0000256" key="1">
    <source>
        <dbReference type="ARBA" id="ARBA00001311"/>
    </source>
</evidence>
<keyword evidence="4" id="KW-0378">Hydrolase</keyword>
<feature type="binding site" evidence="6">
    <location>
        <begin position="227"/>
        <end position="230"/>
    </location>
    <ligand>
        <name>substrate</name>
    </ligand>
</feature>
<dbReference type="Pfam" id="PF01425">
    <property type="entry name" value="Amidase"/>
    <property type="match status" value="1"/>
</dbReference>
<dbReference type="Gene3D" id="3.90.1300.10">
    <property type="entry name" value="Amidase signature (AS) domain"/>
    <property type="match status" value="1"/>
</dbReference>
<gene>
    <name evidence="8" type="ORF">LTR77_003484</name>
</gene>
<dbReference type="RefSeq" id="XP_064660692.1">
    <property type="nucleotide sequence ID" value="XM_064800741.1"/>
</dbReference>
<dbReference type="PANTHER" id="PTHR46072">
    <property type="entry name" value="AMIDASE-RELATED-RELATED"/>
    <property type="match status" value="1"/>
</dbReference>